<name>A0ACB5RFY6_9CLOT</name>
<sequence length="101" mass="10721">MYCKNCGQEIDDNAAVCIHCGAATDNRGGLNKNSIDNPSHAAGVVSCCFPIVGLILYFLWKDEKPNSASLVCKWTIGGVIAWVLLYVIFFALGLLGAVAGL</sequence>
<gene>
    <name evidence="1" type="ORF">rsdtw13_32310</name>
</gene>
<evidence type="ECO:0000313" key="2">
    <source>
        <dbReference type="Proteomes" id="UP001058074"/>
    </source>
</evidence>
<accession>A0ACB5RFY6</accession>
<keyword evidence="2" id="KW-1185">Reference proteome</keyword>
<reference evidence="1" key="1">
    <citation type="journal article" date="2025" name="Int. J. Syst. Evol. Microbiol.">
        <title>Inconstantimicrobium mannanitabidum sp. nov., a novel member of the family Clostridiaceae isolated from anoxic soil under the treatment of reductive soil disinfestation.</title>
        <authorList>
            <person name="Ueki A."/>
            <person name="Tonouchi A."/>
            <person name="Honma S."/>
            <person name="Kaku N."/>
            <person name="Ueki K."/>
        </authorList>
    </citation>
    <scope>NUCLEOTIDE SEQUENCE</scope>
    <source>
        <strain evidence="1">TW13</strain>
    </source>
</reference>
<proteinExistence type="predicted"/>
<organism evidence="1 2">
    <name type="scientific">Inconstantimicrobium mannanitabidum</name>
    <dbReference type="NCBI Taxonomy" id="1604901"/>
    <lineage>
        <taxon>Bacteria</taxon>
        <taxon>Bacillati</taxon>
        <taxon>Bacillota</taxon>
        <taxon>Clostridia</taxon>
        <taxon>Eubacteriales</taxon>
        <taxon>Clostridiaceae</taxon>
        <taxon>Inconstantimicrobium</taxon>
    </lineage>
</organism>
<evidence type="ECO:0000313" key="1">
    <source>
        <dbReference type="EMBL" id="GKX67973.1"/>
    </source>
</evidence>
<protein>
    <submittedName>
        <fullName evidence="1">Uncharacterized protein</fullName>
    </submittedName>
</protein>
<dbReference type="Proteomes" id="UP001058074">
    <property type="component" value="Unassembled WGS sequence"/>
</dbReference>
<dbReference type="EMBL" id="BROD01000001">
    <property type="protein sequence ID" value="GKX67973.1"/>
    <property type="molecule type" value="Genomic_DNA"/>
</dbReference>
<comment type="caution">
    <text evidence="1">The sequence shown here is derived from an EMBL/GenBank/DDBJ whole genome shotgun (WGS) entry which is preliminary data.</text>
</comment>